<proteinExistence type="predicted"/>
<keyword evidence="2" id="KW-1185">Reference proteome</keyword>
<dbReference type="AlphaFoldDB" id="A0A812R7X4"/>
<name>A0A812R7X4_9DINO</name>
<reference evidence="1" key="1">
    <citation type="submission" date="2021-02" db="EMBL/GenBank/DDBJ databases">
        <authorList>
            <person name="Dougan E. K."/>
            <person name="Rhodes N."/>
            <person name="Thang M."/>
            <person name="Chan C."/>
        </authorList>
    </citation>
    <scope>NUCLEOTIDE SEQUENCE</scope>
</reference>
<organism evidence="1 2">
    <name type="scientific">Symbiodinium natans</name>
    <dbReference type="NCBI Taxonomy" id="878477"/>
    <lineage>
        <taxon>Eukaryota</taxon>
        <taxon>Sar</taxon>
        <taxon>Alveolata</taxon>
        <taxon>Dinophyceae</taxon>
        <taxon>Suessiales</taxon>
        <taxon>Symbiodiniaceae</taxon>
        <taxon>Symbiodinium</taxon>
    </lineage>
</organism>
<gene>
    <name evidence="1" type="ORF">SNAT2548_LOCUS22968</name>
</gene>
<evidence type="ECO:0000313" key="2">
    <source>
        <dbReference type="Proteomes" id="UP000604046"/>
    </source>
</evidence>
<dbReference type="EMBL" id="CAJNDS010002304">
    <property type="protein sequence ID" value="CAE7422378.1"/>
    <property type="molecule type" value="Genomic_DNA"/>
</dbReference>
<protein>
    <submittedName>
        <fullName evidence="1">Uncharacterized protein</fullName>
    </submittedName>
</protein>
<comment type="caution">
    <text evidence="1">The sequence shown here is derived from an EMBL/GenBank/DDBJ whole genome shotgun (WGS) entry which is preliminary data.</text>
</comment>
<evidence type="ECO:0000313" key="1">
    <source>
        <dbReference type="EMBL" id="CAE7422378.1"/>
    </source>
</evidence>
<accession>A0A812R7X4</accession>
<dbReference type="Proteomes" id="UP000604046">
    <property type="component" value="Unassembled WGS sequence"/>
</dbReference>
<sequence>MPPEKDETSLRAKGSEVGKAPLLNAGTFHLSRAFNHRPCSFGHSIMQFGMESVHIAKSLIKTILPSAKGIVAFWSRTSKRHATSTGKSAAAVPSGSCCCCEAIKAQGLLKPYASEAGMRNLQIDLLRLPGSRQMRDLVNLLGPCPEAL</sequence>